<dbReference type="AlphaFoldDB" id="A0A1H5GBN6"/>
<comment type="similarity">
    <text evidence="1">Belongs to the enoyl-CoA hydratase/isomerase family.</text>
</comment>
<dbReference type="InterPro" id="IPR029045">
    <property type="entry name" value="ClpP/crotonase-like_dom_sf"/>
</dbReference>
<dbReference type="PANTHER" id="PTHR43459:SF1">
    <property type="entry name" value="EG:BACN32G11.4 PROTEIN"/>
    <property type="match status" value="1"/>
</dbReference>
<dbReference type="Pfam" id="PF00378">
    <property type="entry name" value="ECH_1"/>
    <property type="match status" value="1"/>
</dbReference>
<sequence>MVAKGNKMENVTTRISTDKQTSGYWRVTLNHPPINTVDDQMYDEIFDLVEAIEAEPSLKVVTFESANPDFFLAHYGVGESTSRFGKPRWIEAATRLAQSSVLSIAVIRGRTRGGGSEFALACDLRFASREKAVFGQPEVGFGLIAGGGALARLPLLVGRSRAIEIALGGDDFDAEMAEKYGWINRAIPDAELDGLVANFVRRILSFDSQALNATKAILNQSGLPTQIALQSTQATFGGLLRSPAALQKMTKSRERGLGTAGEFELDLGRQIADL</sequence>
<reference evidence="2 3" key="1">
    <citation type="submission" date="2016-10" db="EMBL/GenBank/DDBJ databases">
        <authorList>
            <person name="de Groot N.N."/>
        </authorList>
    </citation>
    <scope>NUCLEOTIDE SEQUENCE [LARGE SCALE GENOMIC DNA]</scope>
    <source>
        <strain evidence="2 3">MT12</strain>
    </source>
</reference>
<proteinExistence type="inferred from homology"/>
<evidence type="ECO:0000313" key="2">
    <source>
        <dbReference type="EMBL" id="SEE12980.1"/>
    </source>
</evidence>
<dbReference type="SUPFAM" id="SSF52096">
    <property type="entry name" value="ClpP/crotonase"/>
    <property type="match status" value="1"/>
</dbReference>
<evidence type="ECO:0000256" key="1">
    <source>
        <dbReference type="RuleBase" id="RU003707"/>
    </source>
</evidence>
<protein>
    <submittedName>
        <fullName evidence="2">Enoyl-CoA hydratase/carnithine racemase</fullName>
    </submittedName>
</protein>
<name>A0A1H5GBN6_9BRAD</name>
<dbReference type="RefSeq" id="WP_143046856.1">
    <property type="nucleotide sequence ID" value="NZ_FNTH01000001.1"/>
</dbReference>
<dbReference type="Gene3D" id="3.90.226.10">
    <property type="entry name" value="2-enoyl-CoA Hydratase, Chain A, domain 1"/>
    <property type="match status" value="1"/>
</dbReference>
<evidence type="ECO:0000313" key="3">
    <source>
        <dbReference type="Proteomes" id="UP000198992"/>
    </source>
</evidence>
<accession>A0A1H5GBN6</accession>
<dbReference type="PANTHER" id="PTHR43459">
    <property type="entry name" value="ENOYL-COA HYDRATASE"/>
    <property type="match status" value="1"/>
</dbReference>
<gene>
    <name evidence="2" type="ORF">SAMN05444164_7018</name>
</gene>
<dbReference type="GO" id="GO:0003824">
    <property type="term" value="F:catalytic activity"/>
    <property type="evidence" value="ECO:0007669"/>
    <property type="project" value="InterPro"/>
</dbReference>
<dbReference type="InterPro" id="IPR001753">
    <property type="entry name" value="Enoyl-CoA_hydra/iso"/>
</dbReference>
<dbReference type="PROSITE" id="PS00166">
    <property type="entry name" value="ENOYL_COA_HYDRATASE"/>
    <property type="match status" value="1"/>
</dbReference>
<dbReference type="CDD" id="cd06558">
    <property type="entry name" value="crotonase-like"/>
    <property type="match status" value="1"/>
</dbReference>
<dbReference type="InterPro" id="IPR018376">
    <property type="entry name" value="Enoyl-CoA_hyd/isom_CS"/>
</dbReference>
<dbReference type="Proteomes" id="UP000198992">
    <property type="component" value="Unassembled WGS sequence"/>
</dbReference>
<organism evidence="2 3">
    <name type="scientific">Bradyrhizobium erythrophlei</name>
    <dbReference type="NCBI Taxonomy" id="1437360"/>
    <lineage>
        <taxon>Bacteria</taxon>
        <taxon>Pseudomonadati</taxon>
        <taxon>Pseudomonadota</taxon>
        <taxon>Alphaproteobacteria</taxon>
        <taxon>Hyphomicrobiales</taxon>
        <taxon>Nitrobacteraceae</taxon>
        <taxon>Bradyrhizobium</taxon>
    </lineage>
</organism>
<dbReference type="EMBL" id="FNTH01000001">
    <property type="protein sequence ID" value="SEE12980.1"/>
    <property type="molecule type" value="Genomic_DNA"/>
</dbReference>
<dbReference type="OrthoDB" id="9775794at2"/>